<keyword evidence="2" id="KW-0472">Membrane</keyword>
<organism evidence="3 4">
    <name type="scientific">Parasediminibacterium paludis</name>
    <dbReference type="NCBI Taxonomy" id="908966"/>
    <lineage>
        <taxon>Bacteria</taxon>
        <taxon>Pseudomonadati</taxon>
        <taxon>Bacteroidota</taxon>
        <taxon>Chitinophagia</taxon>
        <taxon>Chitinophagales</taxon>
        <taxon>Chitinophagaceae</taxon>
        <taxon>Parasediminibacterium</taxon>
    </lineage>
</organism>
<evidence type="ECO:0000256" key="1">
    <source>
        <dbReference type="SAM" id="Coils"/>
    </source>
</evidence>
<keyword evidence="2" id="KW-1133">Transmembrane helix</keyword>
<name>A0ABV8Q2U8_9BACT</name>
<sequence length="81" mass="9053">MAITKQNTQIIWILSGCTIVLIGALYYLRLRNLELKSVNLINNAKILSLKNNIDGLKNVLQQSQKANKDLSEKLLAAKQTS</sequence>
<keyword evidence="1" id="KW-0175">Coiled coil</keyword>
<evidence type="ECO:0000256" key="2">
    <source>
        <dbReference type="SAM" id="Phobius"/>
    </source>
</evidence>
<evidence type="ECO:0000313" key="3">
    <source>
        <dbReference type="EMBL" id="MFC4233594.1"/>
    </source>
</evidence>
<feature type="coiled-coil region" evidence="1">
    <location>
        <begin position="46"/>
        <end position="80"/>
    </location>
</feature>
<keyword evidence="2" id="KW-0812">Transmembrane</keyword>
<protein>
    <submittedName>
        <fullName evidence="3">Uncharacterized protein</fullName>
    </submittedName>
</protein>
<accession>A0ABV8Q2U8</accession>
<gene>
    <name evidence="3" type="ORF">ACFOW1_16985</name>
</gene>
<dbReference type="Proteomes" id="UP001595906">
    <property type="component" value="Unassembled WGS sequence"/>
</dbReference>
<dbReference type="EMBL" id="JBHSDC010000039">
    <property type="protein sequence ID" value="MFC4233594.1"/>
    <property type="molecule type" value="Genomic_DNA"/>
</dbReference>
<evidence type="ECO:0000313" key="4">
    <source>
        <dbReference type="Proteomes" id="UP001595906"/>
    </source>
</evidence>
<dbReference type="PROSITE" id="PS51257">
    <property type="entry name" value="PROKAR_LIPOPROTEIN"/>
    <property type="match status" value="1"/>
</dbReference>
<keyword evidence="4" id="KW-1185">Reference proteome</keyword>
<dbReference type="RefSeq" id="WP_379015945.1">
    <property type="nucleotide sequence ID" value="NZ_JBHSDC010000039.1"/>
</dbReference>
<proteinExistence type="predicted"/>
<comment type="caution">
    <text evidence="3">The sequence shown here is derived from an EMBL/GenBank/DDBJ whole genome shotgun (WGS) entry which is preliminary data.</text>
</comment>
<reference evidence="4" key="1">
    <citation type="journal article" date="2019" name="Int. J. Syst. Evol. Microbiol.">
        <title>The Global Catalogue of Microorganisms (GCM) 10K type strain sequencing project: providing services to taxonomists for standard genome sequencing and annotation.</title>
        <authorList>
            <consortium name="The Broad Institute Genomics Platform"/>
            <consortium name="The Broad Institute Genome Sequencing Center for Infectious Disease"/>
            <person name="Wu L."/>
            <person name="Ma J."/>
        </authorList>
    </citation>
    <scope>NUCLEOTIDE SEQUENCE [LARGE SCALE GENOMIC DNA]</scope>
    <source>
        <strain evidence="4">CECT 8010</strain>
    </source>
</reference>
<feature type="transmembrane region" description="Helical" evidence="2">
    <location>
        <begin position="6"/>
        <end position="28"/>
    </location>
</feature>